<keyword evidence="2" id="KW-1003">Cell membrane</keyword>
<evidence type="ECO:0000256" key="3">
    <source>
        <dbReference type="ARBA" id="ARBA00022536"/>
    </source>
</evidence>
<feature type="domain" description="Cadherin" evidence="19">
    <location>
        <begin position="2471"/>
        <end position="2574"/>
    </location>
</feature>
<dbReference type="PROSITE" id="PS50268">
    <property type="entry name" value="CADHERIN_2"/>
    <property type="match status" value="34"/>
</dbReference>
<feature type="region of interest" description="Disordered" evidence="15">
    <location>
        <begin position="922"/>
        <end position="941"/>
    </location>
</feature>
<dbReference type="PROSITE" id="PS50022">
    <property type="entry name" value="FA58C_3"/>
    <property type="match status" value="1"/>
</dbReference>
<feature type="domain" description="Cadherin" evidence="19">
    <location>
        <begin position="732"/>
        <end position="836"/>
    </location>
</feature>
<feature type="domain" description="Cadherin" evidence="19">
    <location>
        <begin position="628"/>
        <end position="731"/>
    </location>
</feature>
<dbReference type="GO" id="GO:0007156">
    <property type="term" value="P:homophilic cell adhesion via plasma membrane adhesion molecules"/>
    <property type="evidence" value="ECO:0007669"/>
    <property type="project" value="InterPro"/>
</dbReference>
<dbReference type="InterPro" id="IPR002048">
    <property type="entry name" value="EF_hand_dom"/>
</dbReference>
<feature type="domain" description="Cadherin" evidence="19">
    <location>
        <begin position="1924"/>
        <end position="2008"/>
    </location>
</feature>
<feature type="domain" description="Cadherin" evidence="19">
    <location>
        <begin position="3690"/>
        <end position="3795"/>
    </location>
</feature>
<evidence type="ECO:0000256" key="9">
    <source>
        <dbReference type="ARBA" id="ARBA00022889"/>
    </source>
</evidence>
<keyword evidence="4 16" id="KW-0812">Transmembrane</keyword>
<reference evidence="20" key="1">
    <citation type="journal article" date="2023" name="G3 (Bethesda)">
        <title>Whole genome assembly and annotation of the endangered Caribbean coral Acropora cervicornis.</title>
        <authorList>
            <person name="Selwyn J.D."/>
            <person name="Vollmer S.V."/>
        </authorList>
    </citation>
    <scope>NUCLEOTIDE SEQUENCE</scope>
    <source>
        <strain evidence="20">K2</strain>
    </source>
</reference>
<evidence type="ECO:0000256" key="5">
    <source>
        <dbReference type="ARBA" id="ARBA00022723"/>
    </source>
</evidence>
<feature type="domain" description="Cadherin" evidence="19">
    <location>
        <begin position="3168"/>
        <end position="3269"/>
    </location>
</feature>
<dbReference type="FunFam" id="2.60.40.60:FF:000116">
    <property type="entry name" value="Dachsous cadherin-related 2"/>
    <property type="match status" value="1"/>
</dbReference>
<feature type="domain" description="Cadherin" evidence="19">
    <location>
        <begin position="3061"/>
        <end position="3167"/>
    </location>
</feature>
<feature type="domain" description="Cadherin" evidence="19">
    <location>
        <begin position="3796"/>
        <end position="3911"/>
    </location>
</feature>
<evidence type="ECO:0000256" key="4">
    <source>
        <dbReference type="ARBA" id="ARBA00022692"/>
    </source>
</evidence>
<dbReference type="SMART" id="SM00231">
    <property type="entry name" value="FA58C"/>
    <property type="match status" value="1"/>
</dbReference>
<evidence type="ECO:0000256" key="2">
    <source>
        <dbReference type="ARBA" id="ARBA00022475"/>
    </source>
</evidence>
<dbReference type="InterPro" id="IPR015919">
    <property type="entry name" value="Cadherin-like_sf"/>
</dbReference>
<feature type="domain" description="Cadherin" evidence="19">
    <location>
        <begin position="2115"/>
        <end position="2229"/>
    </location>
</feature>
<feature type="domain" description="Cadherin" evidence="19">
    <location>
        <begin position="1646"/>
        <end position="1714"/>
    </location>
</feature>
<keyword evidence="11 16" id="KW-0472">Membrane</keyword>
<evidence type="ECO:0000256" key="15">
    <source>
        <dbReference type="SAM" id="MobiDB-lite"/>
    </source>
</evidence>
<feature type="domain" description="F5/8 type C" evidence="17">
    <location>
        <begin position="2839"/>
        <end position="2991"/>
    </location>
</feature>
<feature type="domain" description="Cadherin" evidence="19">
    <location>
        <begin position="837"/>
        <end position="926"/>
    </location>
</feature>
<feature type="domain" description="Cadherin" evidence="19">
    <location>
        <begin position="1819"/>
        <end position="1923"/>
    </location>
</feature>
<feature type="domain" description="Cadherin" evidence="19">
    <location>
        <begin position="1430"/>
        <end position="1532"/>
    </location>
</feature>
<feature type="domain" description="Cadherin" evidence="19">
    <location>
        <begin position="3003"/>
        <end position="3060"/>
    </location>
</feature>
<dbReference type="FunFam" id="2.60.40.60:FF:000033">
    <property type="entry name" value="FAT atypical cadherin 1"/>
    <property type="match status" value="1"/>
</dbReference>
<dbReference type="PANTHER" id="PTHR24025:SF23">
    <property type="entry name" value="NEURAL-CADHERIN"/>
    <property type="match status" value="1"/>
</dbReference>
<keyword evidence="9" id="KW-0130">Cell adhesion</keyword>
<feature type="domain" description="Cadherin" evidence="19">
    <location>
        <begin position="166"/>
        <end position="273"/>
    </location>
</feature>
<feature type="domain" description="Cadherin" evidence="19">
    <location>
        <begin position="361"/>
        <end position="463"/>
    </location>
</feature>
<dbReference type="EMBL" id="JARQWQ010000017">
    <property type="protein sequence ID" value="KAK2566195.1"/>
    <property type="molecule type" value="Genomic_DNA"/>
</dbReference>
<feature type="domain" description="Cadherin" evidence="19">
    <location>
        <begin position="927"/>
        <end position="1024"/>
    </location>
</feature>
<protein>
    <submittedName>
        <fullName evidence="20">Protocadherin Fat 4</fullName>
    </submittedName>
</protein>
<dbReference type="FunFam" id="2.60.40.60:FF:000058">
    <property type="entry name" value="FAT atypical cadherin 3"/>
    <property type="match status" value="1"/>
</dbReference>
<comment type="caution">
    <text evidence="20">The sequence shown here is derived from an EMBL/GenBank/DDBJ whole genome shotgun (WGS) entry which is preliminary data.</text>
</comment>
<feature type="domain" description="Cadherin" evidence="19">
    <location>
        <begin position="1336"/>
        <end position="1429"/>
    </location>
</feature>
<evidence type="ECO:0000256" key="7">
    <source>
        <dbReference type="ARBA" id="ARBA00022737"/>
    </source>
</evidence>
<dbReference type="SUPFAM" id="SSF49899">
    <property type="entry name" value="Concanavalin A-like lectins/glucanases"/>
    <property type="match status" value="1"/>
</dbReference>
<dbReference type="FunFam" id="2.60.40.60:FF:000181">
    <property type="entry name" value="Predicted protein"/>
    <property type="match status" value="1"/>
</dbReference>
<keyword evidence="8 14" id="KW-0106">Calcium</keyword>
<feature type="domain" description="Cadherin" evidence="19">
    <location>
        <begin position="3375"/>
        <end position="3478"/>
    </location>
</feature>
<keyword evidence="10 16" id="KW-1133">Transmembrane helix</keyword>
<feature type="domain" description="Cadherin" evidence="19">
    <location>
        <begin position="2230"/>
        <end position="2359"/>
    </location>
</feature>
<feature type="domain" description="Cadherin" evidence="19">
    <location>
        <begin position="3585"/>
        <end position="3691"/>
    </location>
</feature>
<feature type="region of interest" description="Disordered" evidence="15">
    <location>
        <begin position="4126"/>
        <end position="4156"/>
    </location>
</feature>
<keyword evidence="7" id="KW-0677">Repeat</keyword>
<evidence type="ECO:0000256" key="16">
    <source>
        <dbReference type="SAM" id="Phobius"/>
    </source>
</evidence>
<dbReference type="FunFam" id="2.60.40.60:FF:000013">
    <property type="entry name" value="Cadherin EGF LAG seven-pass G-type receptor"/>
    <property type="match status" value="3"/>
</dbReference>
<evidence type="ECO:0000259" key="18">
    <source>
        <dbReference type="PROSITE" id="PS50222"/>
    </source>
</evidence>
<keyword evidence="3" id="KW-0245">EGF-like domain</keyword>
<dbReference type="Gene3D" id="2.60.40.60">
    <property type="entry name" value="Cadherins"/>
    <property type="match status" value="37"/>
</dbReference>
<dbReference type="Pfam" id="PF00754">
    <property type="entry name" value="F5_F8_type_C"/>
    <property type="match status" value="1"/>
</dbReference>
<dbReference type="FunFam" id="2.60.40.60:FF:000024">
    <property type="entry name" value="FAT atypical cadherin 3"/>
    <property type="match status" value="1"/>
</dbReference>
<feature type="domain" description="Cadherin" evidence="19">
    <location>
        <begin position="2674"/>
        <end position="2817"/>
    </location>
</feature>
<dbReference type="InterPro" id="IPR008979">
    <property type="entry name" value="Galactose-bd-like_sf"/>
</dbReference>
<dbReference type="PRINTS" id="PR00205">
    <property type="entry name" value="CADHERIN"/>
</dbReference>
<dbReference type="FunFam" id="2.60.40.60:FF:000123">
    <property type="entry name" value="Protocadherin beta 4"/>
    <property type="match status" value="1"/>
</dbReference>
<organism evidence="20 21">
    <name type="scientific">Acropora cervicornis</name>
    <name type="common">Staghorn coral</name>
    <dbReference type="NCBI Taxonomy" id="6130"/>
    <lineage>
        <taxon>Eukaryota</taxon>
        <taxon>Metazoa</taxon>
        <taxon>Cnidaria</taxon>
        <taxon>Anthozoa</taxon>
        <taxon>Hexacorallia</taxon>
        <taxon>Scleractinia</taxon>
        <taxon>Astrocoeniina</taxon>
        <taxon>Acroporidae</taxon>
        <taxon>Acropora</taxon>
    </lineage>
</organism>
<proteinExistence type="predicted"/>
<evidence type="ECO:0000256" key="8">
    <source>
        <dbReference type="ARBA" id="ARBA00022837"/>
    </source>
</evidence>
<dbReference type="FunFam" id="2.60.120.260:FF:000016">
    <property type="entry name" value="Contactin-associated protein-like 4 isoform 1"/>
    <property type="match status" value="1"/>
</dbReference>
<feature type="domain" description="Cadherin" evidence="19">
    <location>
        <begin position="2360"/>
        <end position="2470"/>
    </location>
</feature>
<accession>A0AAD9V9X1</accession>
<dbReference type="GO" id="GO:0005509">
    <property type="term" value="F:calcium ion binding"/>
    <property type="evidence" value="ECO:0007669"/>
    <property type="project" value="UniProtKB-UniRule"/>
</dbReference>
<dbReference type="GO" id="GO:0007163">
    <property type="term" value="P:establishment or maintenance of cell polarity"/>
    <property type="evidence" value="ECO:0007669"/>
    <property type="project" value="UniProtKB-ARBA"/>
</dbReference>
<evidence type="ECO:0000313" key="21">
    <source>
        <dbReference type="Proteomes" id="UP001249851"/>
    </source>
</evidence>
<gene>
    <name evidence="20" type="ORF">P5673_009658</name>
</gene>
<dbReference type="InterPro" id="IPR002126">
    <property type="entry name" value="Cadherin-like_dom"/>
</dbReference>
<feature type="transmembrane region" description="Helical" evidence="16">
    <location>
        <begin position="4014"/>
        <end position="4035"/>
    </location>
</feature>
<dbReference type="GO" id="GO:0005886">
    <property type="term" value="C:plasma membrane"/>
    <property type="evidence" value="ECO:0007669"/>
    <property type="project" value="UniProtKB-SubCell"/>
</dbReference>
<dbReference type="PROSITE" id="PS50222">
    <property type="entry name" value="EF_HAND_2"/>
    <property type="match status" value="1"/>
</dbReference>
<feature type="domain" description="EF-hand" evidence="18">
    <location>
        <begin position="3928"/>
        <end position="3964"/>
    </location>
</feature>
<feature type="domain" description="Cadherin" evidence="19">
    <location>
        <begin position="1249"/>
        <end position="1335"/>
    </location>
</feature>
<evidence type="ECO:0000313" key="20">
    <source>
        <dbReference type="EMBL" id="KAK2566195.1"/>
    </source>
</evidence>
<dbReference type="PROSITE" id="PS00232">
    <property type="entry name" value="CADHERIN_1"/>
    <property type="match status" value="19"/>
</dbReference>
<feature type="domain" description="Cadherin" evidence="19">
    <location>
        <begin position="1715"/>
        <end position="1818"/>
    </location>
</feature>
<evidence type="ECO:0000256" key="1">
    <source>
        <dbReference type="ARBA" id="ARBA00004251"/>
    </source>
</evidence>
<dbReference type="CDD" id="cd00057">
    <property type="entry name" value="FA58C"/>
    <property type="match status" value="1"/>
</dbReference>
<dbReference type="SMART" id="SM00112">
    <property type="entry name" value="CA"/>
    <property type="match status" value="33"/>
</dbReference>
<feature type="domain" description="Cadherin" evidence="19">
    <location>
        <begin position="2575"/>
        <end position="2673"/>
    </location>
</feature>
<dbReference type="PANTHER" id="PTHR24025">
    <property type="entry name" value="DESMOGLEIN FAMILY MEMBER"/>
    <property type="match status" value="1"/>
</dbReference>
<dbReference type="Pfam" id="PF00028">
    <property type="entry name" value="Cadherin"/>
    <property type="match status" value="29"/>
</dbReference>
<feature type="domain" description="Cadherin" evidence="19">
    <location>
        <begin position="2013"/>
        <end position="2114"/>
    </location>
</feature>
<dbReference type="SUPFAM" id="SSF49313">
    <property type="entry name" value="Cadherin-like"/>
    <property type="match status" value="35"/>
</dbReference>
<dbReference type="CDD" id="cd11304">
    <property type="entry name" value="Cadherin_repeat"/>
    <property type="match status" value="33"/>
</dbReference>
<comment type="subcellular location">
    <subcellularLocation>
        <location evidence="1">Cell membrane</location>
        <topology evidence="1">Single-pass type I membrane protein</topology>
    </subcellularLocation>
</comment>
<evidence type="ECO:0000259" key="17">
    <source>
        <dbReference type="PROSITE" id="PS50022"/>
    </source>
</evidence>
<feature type="domain" description="Cadherin" evidence="19">
    <location>
        <begin position="583"/>
        <end position="626"/>
    </location>
</feature>
<keyword evidence="5" id="KW-0479">Metal-binding</keyword>
<dbReference type="Proteomes" id="UP001249851">
    <property type="component" value="Unassembled WGS sequence"/>
</dbReference>
<dbReference type="GO" id="GO:0005911">
    <property type="term" value="C:cell-cell junction"/>
    <property type="evidence" value="ECO:0007669"/>
    <property type="project" value="TreeGrafter"/>
</dbReference>
<feature type="domain" description="Cadherin" evidence="19">
    <location>
        <begin position="3479"/>
        <end position="3584"/>
    </location>
</feature>
<feature type="domain" description="Cadherin" evidence="19">
    <location>
        <begin position="464"/>
        <end position="572"/>
    </location>
</feature>
<evidence type="ECO:0000256" key="11">
    <source>
        <dbReference type="ARBA" id="ARBA00023136"/>
    </source>
</evidence>
<evidence type="ECO:0000256" key="14">
    <source>
        <dbReference type="PROSITE-ProRule" id="PRU00043"/>
    </source>
</evidence>
<evidence type="ECO:0000256" key="12">
    <source>
        <dbReference type="ARBA" id="ARBA00023157"/>
    </source>
</evidence>
<name>A0AAD9V9X1_ACRCE</name>
<dbReference type="InterPro" id="IPR020894">
    <property type="entry name" value="Cadherin_CS"/>
</dbReference>
<dbReference type="Gene3D" id="2.60.120.260">
    <property type="entry name" value="Galactose-binding domain-like"/>
    <property type="match status" value="1"/>
</dbReference>
<sequence length="4156" mass="456179">MQNEHQREDISSDINAMSLDTLITSRKISRNRKDLFYDWLVNACAHARRLEAQAPNERPVFSMNQFTAVFYEEQPIGTKVTQVSANDNEKDEILYEIGSDAKGKFSIDRTTGWITSNETIDRETAEAQSIKFTVYAYDSVNGPSAKVSAEVLVTISDVNDNPPIFKKSFYQKSTSEDASLTSEVITVTATDADSAGSSNSLITYTIADGNVGNKFFIGFYSGTVTVIRSLDFESVNNYTLKIIAKDGGPNDGLNSSTTLKILVQDADDLPAVFSPSSYSAEVPENAAKGKYVTTVTANTNPGYAFGILGNSGVITVNGSLDRETKGSYLLRVGATSTTHNSVFTTVSITVTDTNDNRPSFVDTPYTGEVLENASLGMTVMRVTATDNDEGNNAVFSYSLERAAGKFTVTPEGHILVNDAIDRETQDSYSFQVVAKETRTLEQFQAVAPVKINVTDVNDNNPRCTQAVYKRTVYENRPSNSFVIQVSASDPDLGSSGLVRYDLVPDSSGHGKSFSINPLNGTILTNATFDRERLGLYTITVRATDKPTSGQERFGECKVQVTVGDDNDNSPKFINLPNDTTVSEGRAANTVFFTVKAVDADEGLNAAATNESLIVRITDINDNSPVFTKPMGYKFEVDEGKAGLTVGVVKATDLDEGTNAAVVYSLKSVQDYKRFAIDASSGEIKTAVALDRETTDQHNIQVICRDKGSPSRENVVQVLINVSDINDYRPVFSQHHYFVAVKEQQQAQVILNLMVTDRDIGINAAFFYSILSGNSGNMFHIDSFNGVLSTTAPLDREKEDSYILLVRVSDSLGNQSYGIVFYDSAVIEDSNDNSPVFNLSLYSVQIYENVTTGSAILQLSAQDQDVKTGLQYSIVSGNSLERFFIDAYSGVLYVKNPIDRDPPRNENAFLLTVMANDGDHSSLNSTTKDAPHGSTILAPVSSDRDASTNKELRFSITKGNDMVPPQFFVDSSTGIITSYESFDYDQSPNKYTLTLTATDAGQPPLSGNTTVIVQLQNVNDNDPIFTQRKYFFVIMEGSLTRGSKEVGRITATDNDQDEHSSAYGQLKYEFLNQSGFYRDHQWPLDGEDNGKVRDIRGGVDGTLKNGAHIVFDKHLGKVMSLNASQAWLLMGDFKGNCVSNPTLCPHGLTVAFWLKYISGQYILSSGGKSSFATGFDFYHEKADGTFRLILETSTHRWSLKLKGVPKNITRASDIFTTMAIGKPNNMDIGILDYYSKVLISDLLIWRTGLTDDEVFHSYKISRHITGRDMPSSPQYEGKFAISDDGIITAIGDLDREVTANYTFDILASDLDPFHPRHNTTVVEIEVADSNDNSPVFMNTSYEADLIEHSSLGARALKVQALDSDKGSNSLISYAIVSGNVQNAFTIDSHTGEIKVNMDIDREKTQQFVLGVQAKDVIINVVDVNDNPPIITPSSYVAEVKENLPTGQSVLRLAVEDADHGINGQVTFHVNSNKFAVNSSTGTLHTTQMLDREEQNKYQLIVQVTDGGYGVAAKRSSVSLEIHVKDENDNPPQFSKDVYKVAISENATIGSSVIRVLASDPDHGSNADLAFTIQGSDQVFSINSTSGLISVSSKVDRESNPEGYNLVVTAKDHGYPLPQFSTAVVNISVSDINDNAPRFDKFTYSAVIREDSVIGETITVVHAVDEDEGLAGEIVYIITAGNEGGVFAVDAFGEAKSTSAEVDITVSDANDNPPFFRAMPHSIFISESALPNTPVYTLIADDPDVGINKAFTYAGNSPEGQFAVDPHTGVITTVGRLDFEKQQNYTFYVVAMDKGVPQQNSSTLRVNITLVDENDNNPKFEQAMYNVQIWENETIGGHVIWLTAIEKDSAQGSVIGYNISAGDPQGQFKIFYLTGEIVVYKSLDRELVPNYTLRVTATDNGNPPRYGDTLVSISLRDVNDRTPVFQFHDYQSEVSEDSPVGTTITTLLATDMDAAENTALQYSIISGDPFRKINISTVKMDEKFLGVVTVAKKLDRENKDTYTLRILVSDGLHNNTVLLEIQLTDNSPSGLFVLRVSAMDPDLGLNAKISYSLEGGGDKFIIVSSTGEIRTTQSPLDREEKSVYHLIAVAKDRGNKQGRKDVTVHVTDLNDEAPLFNPIEVNVTLTEGNFTTGIHVVTVNATDKDEGDNKRISYSIINGNLGNVFQIDNSAGVITTRKDLDREATGLPVDADGKGVYSLIVEARDHGSPVQRTTSKVRVFVCDINDNAPQFPLGGYSVNISEGAKANSDVIAAVALDPDAGSNSDFTLDPNTAMIRTRKNLERQQTFSYTLTVGVSDQGKPSRVGMEHYGTVRIKRNVDREQKNTYNLEITAADGGVPLSKKAFANVYVTVLDQNDNRPQFSRAVYSGSIMENSRPGITVDMNDEIEATDPDLGLFGSIEFHLNGSESHEFSVDPTTGVIITRKYPHPSLDHERTKNYSFYVVAVDENGIGHASVSLVKIQVIDTNDNVPRFEPPTRNIRISEDSPVGFSVTKVFARDPDSDINGKVSYSMLSGTGGNFEIGRNNGVIRVAGVLDRETREHYVLNVSALDGSYFPLEGYGTVFVTLTDINDNVPTFESLVYKVTIAENSPVGAHLVNVSANDPDYGVNSDISYFMRHPKFQIDPKTGSITTTGELDREIQDTYSFIVRVQDGGGLESTVAVNVVISDANDNSPYFLSTSYKTNVMEKTPIGAIVLNIVAQDQDSHQNAHITYSISDAKDNWFTIEPSTGFIKSSYEVNVTENKPPGTPGDISTLKTLDREARDYYVFTVEATDNGQIPLGGYTSFFSPDKMTVMEDAPLGTAVGQVQMIDRDLGKNAEFEYAIRQANIGPGQSVISVHTECGNPLGLENGDVKASDIRATSTYMVPNEDYSSTLGRLNNKVSTQFGISYKGAWCAGVNNKQQYLQIDFQGMRKVTEVASQGRPDSNDYVSSYMLSFSLDGNLFEFHRLVFTGNRDSDSIHTNRILPPFDARYVRVHPQNWNGRICLRLEFYGCESTGKDEVTLPFVINPDTGYINVSSRLNREQQAKYILTVEGKDKGTPPMASKITLEVIVVDTNDNLPVFTEEVYHATVPENAFGGFQVIRVTAMDADEGSNAAIAYSILQKADYGKFIVEESSGIVRPSSRLDYESLVDKFYILNISASDNGHPQFTTFTTLNISVTDFNDNQPEFAQKSYKVDVFENETVGVYFSNAITATDADTGDNGKIAFSLKDDAVTFSISPETGQLKLLRELDRETTAQYQLTVTATDGGAHRLLSKVFIQVLDVNDNSPKFTHGLYARMVSENVALGTTVEVVQANDADAGRNGQVSYKIGTGNEAGLFSINEETGAIVVEKALDRETNDTIRMHVLAEDAGDPKRFDQSEVIFVLTDVNDNAPVIWPRKSVASVFENVRIGSFVHDVNATDNDVRYNGELMYAIMHGHEGKFSINTSSGIITTAEALDRETKDSYTLIVMARDKGTVPYMDFGTVEVNIRDRNDNEPFFKTNYGPFKLKENQVSYVTVGKVYAEDQDVGKNAEITYSVIGGDSDNQFDVNSSTGEIFTRNPLDREKIEVYNLVISAINGASSPKLSGNTTVRIDVLDTNDEAPLFTKASYNETISEGDKAGTPVVIVSANDKDLGTNGRVLYRILYDDVNINVFSINQDSGEMILKNNIEDEEYRSLVVLVEAKDLGSPQPLASVVPVYVTVADVNDNQPIFDEMHYRATDEDKGTNAEITYAIMGGDDRGDFSADITGTIYVNRSLDRERTSVYSLTVAAYNYRSKGFNETSHRRHRNFDANGYLYDTSLVTIAVTDLNDNAPEFIRPLFTGGVAEGADLNTFIMKIRAIDRDTGNFSSIQYRISSGNDGGFFMVNEDTGFITTASNFKGKKGERFEIQVGARDNHGRVPTNEARQDAIAQIFVLLGNQRVTLRAEVDPSLIERNKEEFISVLNNITEAEVNIEAIFKVFDEDSNGRQITNSEVLFHAVNVKSQTIMTSEETLRTIEKYADQLNTLYARWKIQAPYPSTTEPPTVDSGLGSAELALVILGCVVGILLLLGLCFAIKTRCRVKKREMHTSPRGRRKFGDINRQGSWSYYDDVMETIEGKTGARVSLQSQPSSSYGSDPGMYSSDYVLTKKEKRLLSITDDDGESELEAAASDISHESSAHCSKTVAEGNEEMIVTKV</sequence>
<keyword evidence="21" id="KW-1185">Reference proteome</keyword>
<dbReference type="InterPro" id="IPR000421">
    <property type="entry name" value="FA58C"/>
</dbReference>
<keyword evidence="12" id="KW-1015">Disulfide bond</keyword>
<dbReference type="InterPro" id="IPR013320">
    <property type="entry name" value="ConA-like_dom_sf"/>
</dbReference>
<evidence type="ECO:0000256" key="13">
    <source>
        <dbReference type="ARBA" id="ARBA00023180"/>
    </source>
</evidence>
<feature type="domain" description="Cadherin" evidence="19">
    <location>
        <begin position="3270"/>
        <end position="3374"/>
    </location>
</feature>
<evidence type="ECO:0000259" key="19">
    <source>
        <dbReference type="PROSITE" id="PS50268"/>
    </source>
</evidence>
<dbReference type="FunFam" id="2.60.40.60:FF:000020">
    <property type="entry name" value="Dachsous cadherin-related 1b"/>
    <property type="match status" value="10"/>
</dbReference>
<evidence type="ECO:0000256" key="6">
    <source>
        <dbReference type="ARBA" id="ARBA00022729"/>
    </source>
</evidence>
<dbReference type="FunFam" id="2.60.40.60:FF:000015">
    <property type="entry name" value="FAT atypical cadherin 1"/>
    <property type="match status" value="2"/>
</dbReference>
<dbReference type="InterPro" id="IPR050971">
    <property type="entry name" value="Cadherin-domain_protein"/>
</dbReference>
<reference evidence="20" key="2">
    <citation type="journal article" date="2023" name="Science">
        <title>Genomic signatures of disease resistance in endangered staghorn corals.</title>
        <authorList>
            <person name="Vollmer S.V."/>
            <person name="Selwyn J.D."/>
            <person name="Despard B.A."/>
            <person name="Roesel C.L."/>
        </authorList>
    </citation>
    <scope>NUCLEOTIDE SEQUENCE</scope>
    <source>
        <strain evidence="20">K2</strain>
    </source>
</reference>
<dbReference type="SUPFAM" id="SSF49785">
    <property type="entry name" value="Galactose-binding domain-like"/>
    <property type="match status" value="1"/>
</dbReference>
<feature type="domain" description="Cadherin" evidence="19">
    <location>
        <begin position="62"/>
        <end position="165"/>
    </location>
</feature>
<keyword evidence="13" id="KW-0325">Glycoprotein</keyword>
<feature type="domain" description="Cadherin" evidence="19">
    <location>
        <begin position="1533"/>
        <end position="1637"/>
    </location>
</feature>
<evidence type="ECO:0000256" key="10">
    <source>
        <dbReference type="ARBA" id="ARBA00022989"/>
    </source>
</evidence>
<feature type="domain" description="Cadherin" evidence="19">
    <location>
        <begin position="305"/>
        <end position="360"/>
    </location>
</feature>
<keyword evidence="6" id="KW-0732">Signal</keyword>